<evidence type="ECO:0000256" key="1">
    <source>
        <dbReference type="ARBA" id="ARBA00000085"/>
    </source>
</evidence>
<dbReference type="Pfam" id="PF01590">
    <property type="entry name" value="GAF"/>
    <property type="match status" value="1"/>
</dbReference>
<dbReference type="NCBIfam" id="TIGR00229">
    <property type="entry name" value="sensory_box"/>
    <property type="match status" value="1"/>
</dbReference>
<dbReference type="Gene3D" id="3.30.450.40">
    <property type="match status" value="1"/>
</dbReference>
<dbReference type="CDD" id="cd00130">
    <property type="entry name" value="PAS"/>
    <property type="match status" value="1"/>
</dbReference>
<proteinExistence type="predicted"/>
<dbReference type="SUPFAM" id="SSF55781">
    <property type="entry name" value="GAF domain-like"/>
    <property type="match status" value="1"/>
</dbReference>
<dbReference type="SMART" id="SM00091">
    <property type="entry name" value="PAS"/>
    <property type="match status" value="2"/>
</dbReference>
<dbReference type="InterPro" id="IPR000700">
    <property type="entry name" value="PAS-assoc_C"/>
</dbReference>
<comment type="caution">
    <text evidence="12">The sequence shown here is derived from an EMBL/GenBank/DDBJ whole genome shotgun (WGS) entry which is preliminary data.</text>
</comment>
<evidence type="ECO:0000256" key="3">
    <source>
        <dbReference type="ARBA" id="ARBA00012438"/>
    </source>
</evidence>
<dbReference type="PROSITE" id="PS50109">
    <property type="entry name" value="HIS_KIN"/>
    <property type="match status" value="1"/>
</dbReference>
<dbReference type="Gene3D" id="1.10.287.130">
    <property type="match status" value="1"/>
</dbReference>
<comment type="subcellular location">
    <subcellularLocation>
        <location evidence="2">Membrane</location>
    </subcellularLocation>
</comment>
<dbReference type="PANTHER" id="PTHR43304">
    <property type="entry name" value="PHYTOCHROME-LIKE PROTEIN CPH1"/>
    <property type="match status" value="1"/>
</dbReference>
<evidence type="ECO:0000313" key="12">
    <source>
        <dbReference type="EMBL" id="OAN43019.1"/>
    </source>
</evidence>
<dbReference type="SMART" id="SM00388">
    <property type="entry name" value="HisKA"/>
    <property type="match status" value="1"/>
</dbReference>
<keyword evidence="5" id="KW-0808">Transferase</keyword>
<gene>
    <name evidence="12" type="ORF">A6A04_10000</name>
</gene>
<keyword evidence="4" id="KW-0597">Phosphoprotein</keyword>
<dbReference type="SUPFAM" id="SSF47384">
    <property type="entry name" value="Homodimeric domain of signal transducing histidine kinase"/>
    <property type="match status" value="1"/>
</dbReference>
<dbReference type="InterPro" id="IPR003018">
    <property type="entry name" value="GAF"/>
</dbReference>
<dbReference type="SUPFAM" id="SSF55874">
    <property type="entry name" value="ATPase domain of HSP90 chaperone/DNA topoisomerase II/histidine kinase"/>
    <property type="match status" value="1"/>
</dbReference>
<dbReference type="Pfam" id="PF00512">
    <property type="entry name" value="HisKA"/>
    <property type="match status" value="1"/>
</dbReference>
<feature type="domain" description="PAC" evidence="10">
    <location>
        <begin position="411"/>
        <end position="465"/>
    </location>
</feature>
<sequence>MSFRTKTILGIALLQALLLALLLGSTVEVMWRSGGVELDRRADMAARLIGAAAADAMISQDYATLAAMVGEAARSSGVTLLRLLDENGRLLAEGGSVSAAEVVEKRLPVFVGGHGFGQVHVGLDTRELNRAVKEAGGRLLAIGLGGMALTGLFSWILGTYLTTGLERLRVVGNLLASGDLDARVAVDGRDELAETGLAFNAMATRIQELVGKLSEEEATLRAFSEASSDWYWETDRIHRISWLSGSFPMVVRADASEFIGRVGWGDGLTDRPRDLTAIHSFLENITAHRRFRDFRLWIGQGKTAQWISLSGAPRYDESGSFIGYRGSGTNITSQSDAAMQLRLFSRIVEQSPVSVVVTDPKGTIQHVNQRFTQVTGFAASEVIGHTPSLVSSGETPKSTYAELWRTISDGRVWQGELLNRRKNGELYWEEAAIFPILDDMGEIAHFVGIKEDISGRKIGEAELAARTQLVQRHYESLRALSDIAALPGGAEEQLTQALALGSCHLGLPLGIISAVQDDTYTVLHHVAPDGVTLADGQSFPLGQTYCAITLEALDVVAIPNMGQSVHGGHPCYSAFGLEAYVGAPVTVRGTRFGTINFSSPDPYSRGFDDGDVEFMRLLARWVGAVMDRDLSRRDILAAKEEAEAAQASLARQAEKLADINAELEQFAYVASHDLRQPLRMVTSYLTLIRRGMGDAITDEMAEYYGFAINGAKRMDALIVALLDYSRTGRSEEPFELLPLADIVEQSLVNLKVAVKEAGAAVSLADGLPSLRGHSTELIRLFQNLIGNAVKYRAPDRPPVIVLDWLDRGREWEIRVRDNGIGIPPEHRDRIFGIFQRLVRQDEYEGAGIGLSICRKIMTRHGGRIWVEPAPGGGSIFSVSFPK</sequence>
<dbReference type="InterPro" id="IPR035965">
    <property type="entry name" value="PAS-like_dom_sf"/>
</dbReference>
<keyword evidence="13" id="KW-1185">Reference proteome</keyword>
<evidence type="ECO:0000256" key="4">
    <source>
        <dbReference type="ARBA" id="ARBA00022553"/>
    </source>
</evidence>
<dbReference type="Gene3D" id="3.30.565.10">
    <property type="entry name" value="Histidine kinase-like ATPase, C-terminal domain"/>
    <property type="match status" value="1"/>
</dbReference>
<evidence type="ECO:0000313" key="13">
    <source>
        <dbReference type="Proteomes" id="UP000078428"/>
    </source>
</evidence>
<comment type="catalytic activity">
    <reaction evidence="1">
        <text>ATP + protein L-histidine = ADP + protein N-phospho-L-histidine.</text>
        <dbReference type="EC" id="2.7.13.3"/>
    </reaction>
</comment>
<dbReference type="InterPro" id="IPR029016">
    <property type="entry name" value="GAF-like_dom_sf"/>
</dbReference>
<dbReference type="STRING" id="1285242.A6A04_10000"/>
<dbReference type="PROSITE" id="PS50113">
    <property type="entry name" value="PAC"/>
    <property type="match status" value="2"/>
</dbReference>
<dbReference type="PANTHER" id="PTHR43304:SF1">
    <property type="entry name" value="PAC DOMAIN-CONTAINING PROTEIN"/>
    <property type="match status" value="1"/>
</dbReference>
<dbReference type="InterPro" id="IPR000014">
    <property type="entry name" value="PAS"/>
</dbReference>
<dbReference type="Gene3D" id="3.30.450.20">
    <property type="entry name" value="PAS domain"/>
    <property type="match status" value="2"/>
</dbReference>
<feature type="domain" description="PAC" evidence="10">
    <location>
        <begin position="290"/>
        <end position="343"/>
    </location>
</feature>
<feature type="domain" description="PAS" evidence="9">
    <location>
        <begin position="340"/>
        <end position="386"/>
    </location>
</feature>
<dbReference type="AlphaFoldDB" id="A0A178M434"/>
<evidence type="ECO:0000256" key="2">
    <source>
        <dbReference type="ARBA" id="ARBA00004370"/>
    </source>
</evidence>
<dbReference type="InterPro" id="IPR052162">
    <property type="entry name" value="Sensor_kinase/Photoreceptor"/>
</dbReference>
<dbReference type="InterPro" id="IPR001610">
    <property type="entry name" value="PAC"/>
</dbReference>
<feature type="coiled-coil region" evidence="7">
    <location>
        <begin position="635"/>
        <end position="662"/>
    </location>
</feature>
<dbReference type="SMART" id="SM00387">
    <property type="entry name" value="HATPase_c"/>
    <property type="match status" value="1"/>
</dbReference>
<dbReference type="GO" id="GO:0016020">
    <property type="term" value="C:membrane"/>
    <property type="evidence" value="ECO:0007669"/>
    <property type="project" value="UniProtKB-SubCell"/>
</dbReference>
<dbReference type="SUPFAM" id="SSF158472">
    <property type="entry name" value="HAMP domain-like"/>
    <property type="match status" value="1"/>
</dbReference>
<dbReference type="Pfam" id="PF13426">
    <property type="entry name" value="PAS_9"/>
    <property type="match status" value="1"/>
</dbReference>
<dbReference type="CDD" id="cd06225">
    <property type="entry name" value="HAMP"/>
    <property type="match status" value="1"/>
</dbReference>
<evidence type="ECO:0000256" key="5">
    <source>
        <dbReference type="ARBA" id="ARBA00022679"/>
    </source>
</evidence>
<evidence type="ECO:0000259" key="10">
    <source>
        <dbReference type="PROSITE" id="PS50113"/>
    </source>
</evidence>
<dbReference type="PROSITE" id="PS50112">
    <property type="entry name" value="PAS"/>
    <property type="match status" value="1"/>
</dbReference>
<keyword evidence="6" id="KW-0418">Kinase</keyword>
<dbReference type="InterPro" id="IPR003661">
    <property type="entry name" value="HisK_dim/P_dom"/>
</dbReference>
<evidence type="ECO:0000256" key="6">
    <source>
        <dbReference type="ARBA" id="ARBA00022777"/>
    </source>
</evidence>
<keyword evidence="7" id="KW-0175">Coiled coil</keyword>
<dbReference type="EC" id="2.7.13.3" evidence="3"/>
<dbReference type="GO" id="GO:0000155">
    <property type="term" value="F:phosphorelay sensor kinase activity"/>
    <property type="evidence" value="ECO:0007669"/>
    <property type="project" value="InterPro"/>
</dbReference>
<dbReference type="PRINTS" id="PR00344">
    <property type="entry name" value="BCTRLSENSOR"/>
</dbReference>
<feature type="domain" description="Histidine kinase" evidence="8">
    <location>
        <begin position="669"/>
        <end position="882"/>
    </location>
</feature>
<dbReference type="InterPro" id="IPR004358">
    <property type="entry name" value="Sig_transdc_His_kin-like_C"/>
</dbReference>
<evidence type="ECO:0000259" key="8">
    <source>
        <dbReference type="PROSITE" id="PS50109"/>
    </source>
</evidence>
<accession>A0A178M434</accession>
<organism evidence="12 13">
    <name type="scientific">Paramagnetospirillum marisnigri</name>
    <dbReference type="NCBI Taxonomy" id="1285242"/>
    <lineage>
        <taxon>Bacteria</taxon>
        <taxon>Pseudomonadati</taxon>
        <taxon>Pseudomonadota</taxon>
        <taxon>Alphaproteobacteria</taxon>
        <taxon>Rhodospirillales</taxon>
        <taxon>Magnetospirillaceae</taxon>
        <taxon>Paramagnetospirillum</taxon>
    </lineage>
</organism>
<dbReference type="Gene3D" id="6.10.340.10">
    <property type="match status" value="1"/>
</dbReference>
<dbReference type="InterPro" id="IPR036097">
    <property type="entry name" value="HisK_dim/P_sf"/>
</dbReference>
<evidence type="ECO:0000256" key="7">
    <source>
        <dbReference type="SAM" id="Coils"/>
    </source>
</evidence>
<dbReference type="Pfam" id="PF02518">
    <property type="entry name" value="HATPase_c"/>
    <property type="match status" value="1"/>
</dbReference>
<dbReference type="SMART" id="SM00304">
    <property type="entry name" value="HAMP"/>
    <property type="match status" value="1"/>
</dbReference>
<evidence type="ECO:0000259" key="11">
    <source>
        <dbReference type="PROSITE" id="PS50885"/>
    </source>
</evidence>
<reference evidence="12 13" key="1">
    <citation type="submission" date="2016-04" db="EMBL/GenBank/DDBJ databases">
        <title>Draft genome sequence of freshwater magnetotactic bacteria Magnetospirillum marisnigri SP-1 and Magnetospirillum moscoviense BB-1.</title>
        <authorList>
            <person name="Koziaeva V."/>
            <person name="Dziuba M.V."/>
            <person name="Ivanov T.M."/>
            <person name="Kuznetsov B."/>
            <person name="Grouzdev D.S."/>
        </authorList>
    </citation>
    <scope>NUCLEOTIDE SEQUENCE [LARGE SCALE GENOMIC DNA]</scope>
    <source>
        <strain evidence="12 13">SP-1</strain>
    </source>
</reference>
<evidence type="ECO:0000259" key="9">
    <source>
        <dbReference type="PROSITE" id="PS50112"/>
    </source>
</evidence>
<dbReference type="SMART" id="SM00086">
    <property type="entry name" value="PAC"/>
    <property type="match status" value="2"/>
</dbReference>
<dbReference type="InterPro" id="IPR005467">
    <property type="entry name" value="His_kinase_dom"/>
</dbReference>
<feature type="domain" description="HAMP" evidence="11">
    <location>
        <begin position="159"/>
        <end position="211"/>
    </location>
</feature>
<dbReference type="InterPro" id="IPR003594">
    <property type="entry name" value="HATPase_dom"/>
</dbReference>
<name>A0A178M434_9PROT</name>
<dbReference type="Pfam" id="PF00672">
    <property type="entry name" value="HAMP"/>
    <property type="match status" value="1"/>
</dbReference>
<dbReference type="RefSeq" id="WP_068496014.1">
    <property type="nucleotide sequence ID" value="NZ_LWQT01000131.1"/>
</dbReference>
<dbReference type="CDD" id="cd00082">
    <property type="entry name" value="HisKA"/>
    <property type="match status" value="1"/>
</dbReference>
<dbReference type="InterPro" id="IPR003660">
    <property type="entry name" value="HAMP_dom"/>
</dbReference>
<dbReference type="EMBL" id="LWQT01000131">
    <property type="protein sequence ID" value="OAN43019.1"/>
    <property type="molecule type" value="Genomic_DNA"/>
</dbReference>
<protein>
    <recommendedName>
        <fullName evidence="3">histidine kinase</fullName>
        <ecNumber evidence="3">2.7.13.3</ecNumber>
    </recommendedName>
</protein>
<dbReference type="Proteomes" id="UP000078428">
    <property type="component" value="Unassembled WGS sequence"/>
</dbReference>
<dbReference type="InterPro" id="IPR036890">
    <property type="entry name" value="HATPase_C_sf"/>
</dbReference>
<dbReference type="SUPFAM" id="SSF55785">
    <property type="entry name" value="PYP-like sensor domain (PAS domain)"/>
    <property type="match status" value="2"/>
</dbReference>
<dbReference type="OrthoDB" id="7313492at2"/>
<dbReference type="PROSITE" id="PS50885">
    <property type="entry name" value="HAMP"/>
    <property type="match status" value="1"/>
</dbReference>